<evidence type="ECO:0000313" key="5">
    <source>
        <dbReference type="EMBL" id="GAI45021.1"/>
    </source>
</evidence>
<dbReference type="Gene3D" id="3.30.110.10">
    <property type="entry name" value="Translation initiation factor 3 (IF-3), C-terminal domain"/>
    <property type="match status" value="1"/>
</dbReference>
<proteinExistence type="inferred from homology"/>
<evidence type="ECO:0000259" key="4">
    <source>
        <dbReference type="Pfam" id="PF00707"/>
    </source>
</evidence>
<feature type="non-terminal residue" evidence="5">
    <location>
        <position position="1"/>
    </location>
</feature>
<organism evidence="5">
    <name type="scientific">marine sediment metagenome</name>
    <dbReference type="NCBI Taxonomy" id="412755"/>
    <lineage>
        <taxon>unclassified sequences</taxon>
        <taxon>metagenomes</taxon>
        <taxon>ecological metagenomes</taxon>
    </lineage>
</organism>
<name>X1PRB8_9ZZZZ</name>
<keyword evidence="2" id="KW-0396">Initiation factor</keyword>
<dbReference type="EMBL" id="BARV01028154">
    <property type="protein sequence ID" value="GAI45021.1"/>
    <property type="molecule type" value="Genomic_DNA"/>
</dbReference>
<dbReference type="GO" id="GO:0016020">
    <property type="term" value="C:membrane"/>
    <property type="evidence" value="ECO:0007669"/>
    <property type="project" value="TreeGrafter"/>
</dbReference>
<dbReference type="FunFam" id="3.30.110.10:FF:000001">
    <property type="entry name" value="Translation initiation factor IF-3"/>
    <property type="match status" value="1"/>
</dbReference>
<dbReference type="GO" id="GO:0005829">
    <property type="term" value="C:cytosol"/>
    <property type="evidence" value="ECO:0007669"/>
    <property type="project" value="TreeGrafter"/>
</dbReference>
<dbReference type="PANTHER" id="PTHR10938:SF0">
    <property type="entry name" value="TRANSLATION INITIATION FACTOR IF-3, MITOCHONDRIAL"/>
    <property type="match status" value="1"/>
</dbReference>
<dbReference type="InterPro" id="IPR019815">
    <property type="entry name" value="Translation_initiation_fac_3_C"/>
</dbReference>
<comment type="similarity">
    <text evidence="1">Belongs to the IF-3 family.</text>
</comment>
<dbReference type="GO" id="GO:0032790">
    <property type="term" value="P:ribosome disassembly"/>
    <property type="evidence" value="ECO:0007669"/>
    <property type="project" value="TreeGrafter"/>
</dbReference>
<feature type="domain" description="Translation initiation factor 3 C-terminal" evidence="4">
    <location>
        <begin position="7"/>
        <end position="89"/>
    </location>
</feature>
<dbReference type="InterPro" id="IPR036788">
    <property type="entry name" value="T_IF-3_C_sf"/>
</dbReference>
<dbReference type="PANTHER" id="PTHR10938">
    <property type="entry name" value="TRANSLATION INITIATION FACTOR IF-3"/>
    <property type="match status" value="1"/>
</dbReference>
<accession>X1PRB8</accession>
<protein>
    <recommendedName>
        <fullName evidence="4">Translation initiation factor 3 C-terminal domain-containing protein</fullName>
    </recommendedName>
</protein>
<gene>
    <name evidence="5" type="ORF">S06H3_45140</name>
</gene>
<dbReference type="InterPro" id="IPR001288">
    <property type="entry name" value="Translation_initiation_fac_3"/>
</dbReference>
<dbReference type="AlphaFoldDB" id="X1PRB8"/>
<comment type="caution">
    <text evidence="5">The sequence shown here is derived from an EMBL/GenBank/DDBJ whole genome shotgun (WGS) entry which is preliminary data.</text>
</comment>
<dbReference type="NCBIfam" id="TIGR00168">
    <property type="entry name" value="infC"/>
    <property type="match status" value="1"/>
</dbReference>
<evidence type="ECO:0000256" key="2">
    <source>
        <dbReference type="ARBA" id="ARBA00022540"/>
    </source>
</evidence>
<dbReference type="Pfam" id="PF00707">
    <property type="entry name" value="IF3_C"/>
    <property type="match status" value="1"/>
</dbReference>
<dbReference type="SUPFAM" id="SSF55200">
    <property type="entry name" value="Translation initiation factor IF3, C-terminal domain"/>
    <property type="match status" value="1"/>
</dbReference>
<evidence type="ECO:0000256" key="3">
    <source>
        <dbReference type="ARBA" id="ARBA00022917"/>
    </source>
</evidence>
<evidence type="ECO:0000256" key="1">
    <source>
        <dbReference type="ARBA" id="ARBA00005439"/>
    </source>
</evidence>
<dbReference type="GO" id="GO:0043022">
    <property type="term" value="F:ribosome binding"/>
    <property type="evidence" value="ECO:0007669"/>
    <property type="project" value="TreeGrafter"/>
</dbReference>
<sequence length="104" mass="11720">SQRVSLLREVRLRPKIDNHDFESKIRSVRKLLGGGDKVKVTVRFRGREITHPEIGWRLLQRMSESLQGAASIARQPVIEGRSMTVILSPAVTQKTKTSEEVKGS</sequence>
<reference evidence="5" key="1">
    <citation type="journal article" date="2014" name="Front. Microbiol.">
        <title>High frequency of phylogenetically diverse reductive dehalogenase-homologous genes in deep subseafloor sedimentary metagenomes.</title>
        <authorList>
            <person name="Kawai M."/>
            <person name="Futagami T."/>
            <person name="Toyoda A."/>
            <person name="Takaki Y."/>
            <person name="Nishi S."/>
            <person name="Hori S."/>
            <person name="Arai W."/>
            <person name="Tsubouchi T."/>
            <person name="Morono Y."/>
            <person name="Uchiyama I."/>
            <person name="Ito T."/>
            <person name="Fujiyama A."/>
            <person name="Inagaki F."/>
            <person name="Takami H."/>
        </authorList>
    </citation>
    <scope>NUCLEOTIDE SEQUENCE</scope>
    <source>
        <strain evidence="5">Expedition CK06-06</strain>
    </source>
</reference>
<dbReference type="GO" id="GO:0003743">
    <property type="term" value="F:translation initiation factor activity"/>
    <property type="evidence" value="ECO:0007669"/>
    <property type="project" value="UniProtKB-KW"/>
</dbReference>
<keyword evidence="3" id="KW-0648">Protein biosynthesis</keyword>